<dbReference type="CDD" id="cd00090">
    <property type="entry name" value="HTH_ARSR"/>
    <property type="match status" value="1"/>
</dbReference>
<dbReference type="GO" id="GO:0003700">
    <property type="term" value="F:DNA-binding transcription factor activity"/>
    <property type="evidence" value="ECO:0007669"/>
    <property type="project" value="InterPro"/>
</dbReference>
<dbReference type="PROSITE" id="PS50987">
    <property type="entry name" value="HTH_ARSR_2"/>
    <property type="match status" value="1"/>
</dbReference>
<dbReference type="SUPFAM" id="SSF46785">
    <property type="entry name" value="Winged helix' DNA-binding domain"/>
    <property type="match status" value="1"/>
</dbReference>
<dbReference type="SMART" id="SM00418">
    <property type="entry name" value="HTH_ARSR"/>
    <property type="match status" value="1"/>
</dbReference>
<evidence type="ECO:0000259" key="4">
    <source>
        <dbReference type="PROSITE" id="PS50987"/>
    </source>
</evidence>
<reference evidence="5 6" key="1">
    <citation type="submission" date="2020-08" db="EMBL/GenBank/DDBJ databases">
        <title>Genomic Encyclopedia of Type Strains, Phase IV (KMG-IV): sequencing the most valuable type-strain genomes for metagenomic binning, comparative biology and taxonomic classification.</title>
        <authorList>
            <person name="Goeker M."/>
        </authorList>
    </citation>
    <scope>NUCLEOTIDE SEQUENCE [LARGE SCALE GENOMIC DNA]</scope>
    <source>
        <strain evidence="5 6">DSM 105137</strain>
    </source>
</reference>
<keyword evidence="2 5" id="KW-0238">DNA-binding</keyword>
<evidence type="ECO:0000313" key="6">
    <source>
        <dbReference type="Proteomes" id="UP000576209"/>
    </source>
</evidence>
<evidence type="ECO:0000256" key="3">
    <source>
        <dbReference type="ARBA" id="ARBA00023163"/>
    </source>
</evidence>
<keyword evidence="1" id="KW-0805">Transcription regulation</keyword>
<dbReference type="NCBIfam" id="NF033788">
    <property type="entry name" value="HTH_metalloreg"/>
    <property type="match status" value="1"/>
</dbReference>
<evidence type="ECO:0000256" key="2">
    <source>
        <dbReference type="ARBA" id="ARBA00023125"/>
    </source>
</evidence>
<feature type="domain" description="HTH arsR-type" evidence="4">
    <location>
        <begin position="8"/>
        <end position="106"/>
    </location>
</feature>
<dbReference type="InterPro" id="IPR001845">
    <property type="entry name" value="HTH_ArsR_DNA-bd_dom"/>
</dbReference>
<dbReference type="InterPro" id="IPR051081">
    <property type="entry name" value="HTH_MetalResp_TranReg"/>
</dbReference>
<protein>
    <submittedName>
        <fullName evidence="5">DNA-binding transcriptional ArsR family regulator</fullName>
    </submittedName>
</protein>
<keyword evidence="6" id="KW-1185">Reference proteome</keyword>
<sequence length="110" mass="12033">MGVTKTEAYTAPQLELAGLCKVLGHPARIAILEKLLATDCCICRDLTDEIDLAQPTVSRHLKELKDAGLIAGSTDGNTVKYCIDRERWLEISGLIDTFFARLPDCQLPGC</sequence>
<dbReference type="Proteomes" id="UP000576209">
    <property type="component" value="Unassembled WGS sequence"/>
</dbReference>
<dbReference type="Pfam" id="PF01022">
    <property type="entry name" value="HTH_5"/>
    <property type="match status" value="1"/>
</dbReference>
<evidence type="ECO:0000256" key="1">
    <source>
        <dbReference type="ARBA" id="ARBA00023015"/>
    </source>
</evidence>
<proteinExistence type="predicted"/>
<gene>
    <name evidence="5" type="ORF">GGR28_002018</name>
</gene>
<dbReference type="GO" id="GO:0003677">
    <property type="term" value="F:DNA binding"/>
    <property type="evidence" value="ECO:0007669"/>
    <property type="project" value="UniProtKB-KW"/>
</dbReference>
<evidence type="ECO:0000313" key="5">
    <source>
        <dbReference type="EMBL" id="MBB4079398.1"/>
    </source>
</evidence>
<dbReference type="InterPro" id="IPR036390">
    <property type="entry name" value="WH_DNA-bd_sf"/>
</dbReference>
<dbReference type="InterPro" id="IPR011991">
    <property type="entry name" value="ArsR-like_HTH"/>
</dbReference>
<accession>A0A840EBL9</accession>
<dbReference type="Gene3D" id="1.10.10.10">
    <property type="entry name" value="Winged helix-like DNA-binding domain superfamily/Winged helix DNA-binding domain"/>
    <property type="match status" value="1"/>
</dbReference>
<dbReference type="PANTHER" id="PTHR33154:SF15">
    <property type="entry name" value="REGULATORY PROTEIN ARSR"/>
    <property type="match status" value="1"/>
</dbReference>
<comment type="caution">
    <text evidence="5">The sequence shown here is derived from an EMBL/GenBank/DDBJ whole genome shotgun (WGS) entry which is preliminary data.</text>
</comment>
<dbReference type="PRINTS" id="PR00778">
    <property type="entry name" value="HTHARSR"/>
</dbReference>
<dbReference type="InterPro" id="IPR036388">
    <property type="entry name" value="WH-like_DNA-bd_sf"/>
</dbReference>
<name>A0A840EBL9_9BACT</name>
<dbReference type="AlphaFoldDB" id="A0A840EBL9"/>
<dbReference type="PANTHER" id="PTHR33154">
    <property type="entry name" value="TRANSCRIPTIONAL REGULATOR, ARSR FAMILY"/>
    <property type="match status" value="1"/>
</dbReference>
<dbReference type="RefSeq" id="WP_183495645.1">
    <property type="nucleotide sequence ID" value="NZ_JACIFF010000004.1"/>
</dbReference>
<dbReference type="EMBL" id="JACIFF010000004">
    <property type="protein sequence ID" value="MBB4079398.1"/>
    <property type="molecule type" value="Genomic_DNA"/>
</dbReference>
<organism evidence="5 6">
    <name type="scientific">Neolewinella aquimaris</name>
    <dbReference type="NCBI Taxonomy" id="1835722"/>
    <lineage>
        <taxon>Bacteria</taxon>
        <taxon>Pseudomonadati</taxon>
        <taxon>Bacteroidota</taxon>
        <taxon>Saprospiria</taxon>
        <taxon>Saprospirales</taxon>
        <taxon>Lewinellaceae</taxon>
        <taxon>Neolewinella</taxon>
    </lineage>
</organism>
<keyword evidence="3" id="KW-0804">Transcription</keyword>